<evidence type="ECO:0000256" key="1">
    <source>
        <dbReference type="SAM" id="SignalP"/>
    </source>
</evidence>
<dbReference type="CDD" id="cd13400">
    <property type="entry name" value="LT_IagB-like"/>
    <property type="match status" value="1"/>
</dbReference>
<feature type="domain" description="Transglycosylase SLT" evidence="2">
    <location>
        <begin position="21"/>
        <end position="137"/>
    </location>
</feature>
<reference evidence="3 4" key="1">
    <citation type="submission" date="2024-08" db="EMBL/GenBank/DDBJ databases">
        <title>Pantoea ronii - a newly identified human opportunistic pathogen.</title>
        <authorList>
            <person name="Keidar-Friedman D."/>
            <person name="Sorek N."/>
            <person name="Leshin-Carmel D."/>
            <person name="Tsur A."/>
            <person name="Amsalem M."/>
            <person name="Tolkach D."/>
            <person name="Brosh-Nissimov T."/>
        </authorList>
    </citation>
    <scope>NUCLEOTIDE SEQUENCE [LARGE SCALE GENOMIC DNA]</scope>
    <source>
        <strain evidence="3 4">AA23256</strain>
    </source>
</reference>
<feature type="chain" id="PRO_5047110133" evidence="1">
    <location>
        <begin position="20"/>
        <end position="167"/>
    </location>
</feature>
<evidence type="ECO:0000313" key="3">
    <source>
        <dbReference type="EMBL" id="MFH8136077.1"/>
    </source>
</evidence>
<dbReference type="Gene3D" id="1.10.530.10">
    <property type="match status" value="1"/>
</dbReference>
<keyword evidence="1" id="KW-0732">Signal</keyword>
<feature type="signal peptide" evidence="1">
    <location>
        <begin position="1"/>
        <end position="19"/>
    </location>
</feature>
<dbReference type="Proteomes" id="UP001611251">
    <property type="component" value="Unassembled WGS sequence"/>
</dbReference>
<dbReference type="Pfam" id="PF01464">
    <property type="entry name" value="SLT"/>
    <property type="match status" value="1"/>
</dbReference>
<dbReference type="SUPFAM" id="SSF53955">
    <property type="entry name" value="Lysozyme-like"/>
    <property type="match status" value="1"/>
</dbReference>
<dbReference type="InterPro" id="IPR008258">
    <property type="entry name" value="Transglycosylase_SLT_dom_1"/>
</dbReference>
<sequence>MIRILGFIALLSFFHLANAAECFDSAGRSYKIDPDLLRAISLRESSGRADAMNIISSDSYAVGIMQIHSQNFPHLAQFGISPEQLHKNACLNIYTGAYYLAIAFKRWGYTWRAVGAYNAGFKKSDTQEARRKKYADEVSVIYKKLKAGKPLSLAWRAEQFEGVTATK</sequence>
<evidence type="ECO:0000259" key="2">
    <source>
        <dbReference type="Pfam" id="PF01464"/>
    </source>
</evidence>
<accession>A0ABW7Q0H2</accession>
<name>A0ABW7Q0H2_9GAMM</name>
<protein>
    <submittedName>
        <fullName evidence="3">Transglycosylase SLT domain-containing protein</fullName>
    </submittedName>
</protein>
<evidence type="ECO:0000313" key="4">
    <source>
        <dbReference type="Proteomes" id="UP001611251"/>
    </source>
</evidence>
<keyword evidence="4" id="KW-1185">Reference proteome</keyword>
<dbReference type="RefSeq" id="WP_397217505.1">
    <property type="nucleotide sequence ID" value="NZ_JBGFSN010000010.1"/>
</dbReference>
<dbReference type="EMBL" id="JBGFSN010000010">
    <property type="protein sequence ID" value="MFH8136077.1"/>
    <property type="molecule type" value="Genomic_DNA"/>
</dbReference>
<dbReference type="InterPro" id="IPR023346">
    <property type="entry name" value="Lysozyme-like_dom_sf"/>
</dbReference>
<comment type="caution">
    <text evidence="3">The sequence shown here is derived from an EMBL/GenBank/DDBJ whole genome shotgun (WGS) entry which is preliminary data.</text>
</comment>
<organism evidence="3 4">
    <name type="scientific">Pantoea osteomyelitidis</name>
    <dbReference type="NCBI Taxonomy" id="3230026"/>
    <lineage>
        <taxon>Bacteria</taxon>
        <taxon>Pseudomonadati</taxon>
        <taxon>Pseudomonadota</taxon>
        <taxon>Gammaproteobacteria</taxon>
        <taxon>Enterobacterales</taxon>
        <taxon>Erwiniaceae</taxon>
        <taxon>Pantoea</taxon>
    </lineage>
</organism>
<gene>
    <name evidence="3" type="ORF">ABU178_18165</name>
</gene>
<proteinExistence type="predicted"/>